<reference evidence="1 2" key="1">
    <citation type="journal article" date="2016" name="Sci. Rep.">
        <title>Draft genome sequencing and secretome analysis of fungal phytopathogen Ascochyta rabiei provides insight into the necrotrophic effector repertoire.</title>
        <authorList>
            <person name="Verma S."/>
            <person name="Gazara R.K."/>
            <person name="Nizam S."/>
            <person name="Parween S."/>
            <person name="Chattopadhyay D."/>
            <person name="Verma P.K."/>
        </authorList>
    </citation>
    <scope>NUCLEOTIDE SEQUENCE [LARGE SCALE GENOMIC DNA]</scope>
    <source>
        <strain evidence="1 2">ArDII</strain>
    </source>
</reference>
<name>A0A163BB99_DIDRA</name>
<sequence length="166" mass="18716">MIDYPPQDDWHGYNPVFVHITDALKTPEEYGSEHSHGPLIDTLSGDFTITKKDLVWRIESNGRHIDGNLIVKLVHTLQSKDKESFCVSDLLTLPIRLCPHQSTTFDLPERSRYIKGIELNGSLLIHAIKYAFPVAAQTSVNMNSLKQPSPSEQEQISRAQSGETVY</sequence>
<evidence type="ECO:0000313" key="1">
    <source>
        <dbReference type="EMBL" id="KZM21669.1"/>
    </source>
</evidence>
<dbReference type="EMBL" id="JYNV01000241">
    <property type="protein sequence ID" value="KZM21669.1"/>
    <property type="molecule type" value="Genomic_DNA"/>
</dbReference>
<gene>
    <name evidence="1" type="ORF">ST47_g7177</name>
</gene>
<protein>
    <submittedName>
        <fullName evidence="1">Uncharacterized protein</fullName>
    </submittedName>
</protein>
<keyword evidence="2" id="KW-1185">Reference proteome</keyword>
<proteinExistence type="predicted"/>
<organism evidence="1 2">
    <name type="scientific">Didymella rabiei</name>
    <name type="common">Chickpea ascochyta blight fungus</name>
    <name type="synonym">Mycosphaerella rabiei</name>
    <dbReference type="NCBI Taxonomy" id="5454"/>
    <lineage>
        <taxon>Eukaryota</taxon>
        <taxon>Fungi</taxon>
        <taxon>Dikarya</taxon>
        <taxon>Ascomycota</taxon>
        <taxon>Pezizomycotina</taxon>
        <taxon>Dothideomycetes</taxon>
        <taxon>Pleosporomycetidae</taxon>
        <taxon>Pleosporales</taxon>
        <taxon>Pleosporineae</taxon>
        <taxon>Didymellaceae</taxon>
        <taxon>Ascochyta</taxon>
    </lineage>
</organism>
<dbReference type="AlphaFoldDB" id="A0A163BB99"/>
<accession>A0A163BB99</accession>
<dbReference type="Proteomes" id="UP000076837">
    <property type="component" value="Unassembled WGS sequence"/>
</dbReference>
<dbReference type="OrthoDB" id="3766406at2759"/>
<evidence type="ECO:0000313" key="2">
    <source>
        <dbReference type="Proteomes" id="UP000076837"/>
    </source>
</evidence>
<comment type="caution">
    <text evidence="1">The sequence shown here is derived from an EMBL/GenBank/DDBJ whole genome shotgun (WGS) entry which is preliminary data.</text>
</comment>